<accession>D3FYT3</accession>
<dbReference type="Proteomes" id="UP000001544">
    <property type="component" value="Chromosome"/>
</dbReference>
<evidence type="ECO:0000313" key="3">
    <source>
        <dbReference type="Proteomes" id="UP000001544"/>
    </source>
</evidence>
<sequence>MIICTLGEIMEKRGLSNKDVVELTGVSRNTIKGFQSDASKRIDYETLDKFCEGLNLTPGELLKYIENAPARD</sequence>
<dbReference type="KEGG" id="bpf:BpOF4_04510"/>
<dbReference type="Gene3D" id="1.10.260.40">
    <property type="entry name" value="lambda repressor-like DNA-binding domains"/>
    <property type="match status" value="1"/>
</dbReference>
<dbReference type="eggNOG" id="COG3655">
    <property type="taxonomic scope" value="Bacteria"/>
</dbReference>
<dbReference type="Pfam" id="PF13443">
    <property type="entry name" value="HTH_26"/>
    <property type="match status" value="1"/>
</dbReference>
<protein>
    <submittedName>
        <fullName evidence="2">XRE family transcriptional regulator</fullName>
    </submittedName>
</protein>
<dbReference type="PROSITE" id="PS50943">
    <property type="entry name" value="HTH_CROC1"/>
    <property type="match status" value="1"/>
</dbReference>
<name>D3FYT3_ALKPO</name>
<dbReference type="CDD" id="cd00093">
    <property type="entry name" value="HTH_XRE"/>
    <property type="match status" value="1"/>
</dbReference>
<keyword evidence="3" id="KW-1185">Reference proteome</keyword>
<proteinExistence type="predicted"/>
<dbReference type="HOGENOM" id="CLU_066192_31_3_9"/>
<dbReference type="EMBL" id="CP001878">
    <property type="protein sequence ID" value="ADC48966.1"/>
    <property type="molecule type" value="Genomic_DNA"/>
</dbReference>
<feature type="domain" description="HTH cro/C1-type" evidence="1">
    <location>
        <begin position="8"/>
        <end position="61"/>
    </location>
</feature>
<evidence type="ECO:0000313" key="2">
    <source>
        <dbReference type="EMBL" id="ADC48966.1"/>
    </source>
</evidence>
<evidence type="ECO:0000259" key="1">
    <source>
        <dbReference type="PROSITE" id="PS50943"/>
    </source>
</evidence>
<organism evidence="2 3">
    <name type="scientific">Alkalihalophilus pseudofirmus (strain ATCC BAA-2126 / JCM 17055 / OF4)</name>
    <name type="common">Bacillus pseudofirmus</name>
    <dbReference type="NCBI Taxonomy" id="398511"/>
    <lineage>
        <taxon>Bacteria</taxon>
        <taxon>Bacillati</taxon>
        <taxon>Bacillota</taxon>
        <taxon>Bacilli</taxon>
        <taxon>Bacillales</taxon>
        <taxon>Bacillaceae</taxon>
        <taxon>Alkalihalophilus</taxon>
    </lineage>
</organism>
<dbReference type="STRING" id="398511.BpOF4_04510"/>
<dbReference type="AlphaFoldDB" id="D3FYT3"/>
<reference evidence="2 3" key="1">
    <citation type="journal article" date="2011" name="Environ. Microbiol.">
        <title>Genome of alkaliphilic Bacillus pseudofirmus OF4 reveals adaptations that support the ability to grow in an external pH range from 7.5 to 11.4.</title>
        <authorList>
            <person name="Janto B."/>
            <person name="Ahmed A."/>
            <person name="Ito M."/>
            <person name="Liu J."/>
            <person name="Hicks D.B."/>
            <person name="Pagni S."/>
            <person name="Fackelmayer O.J."/>
            <person name="Smith T.A."/>
            <person name="Earl J."/>
            <person name="Elbourne L.D."/>
            <person name="Hassan K."/>
            <person name="Paulsen I.T."/>
            <person name="Kolsto A.B."/>
            <person name="Tourasse N.J."/>
            <person name="Ehrlich G.D."/>
            <person name="Boissy R."/>
            <person name="Ivey D.M."/>
            <person name="Li G."/>
            <person name="Xue Y."/>
            <person name="Ma Y."/>
            <person name="Hu F.Z."/>
            <person name="Krulwich T.A."/>
        </authorList>
    </citation>
    <scope>NUCLEOTIDE SEQUENCE [LARGE SCALE GENOMIC DNA]</scope>
    <source>
        <strain evidence="3">ATCC BAA-2126 / JCM 17055 / OF4</strain>
    </source>
</reference>
<dbReference type="SMART" id="SM00530">
    <property type="entry name" value="HTH_XRE"/>
    <property type="match status" value="1"/>
</dbReference>
<dbReference type="InterPro" id="IPR010982">
    <property type="entry name" value="Lambda_DNA-bd_dom_sf"/>
</dbReference>
<dbReference type="InterPro" id="IPR001387">
    <property type="entry name" value="Cro/C1-type_HTH"/>
</dbReference>
<dbReference type="RefSeq" id="WP_012960240.1">
    <property type="nucleotide sequence ID" value="NC_013791.2"/>
</dbReference>
<gene>
    <name evidence="2" type="ordered locus">BpOF4_04510</name>
</gene>
<dbReference type="SUPFAM" id="SSF47413">
    <property type="entry name" value="lambda repressor-like DNA-binding domains"/>
    <property type="match status" value="1"/>
</dbReference>
<dbReference type="GO" id="GO:0003677">
    <property type="term" value="F:DNA binding"/>
    <property type="evidence" value="ECO:0007669"/>
    <property type="project" value="InterPro"/>
</dbReference>